<dbReference type="GO" id="GO:0016559">
    <property type="term" value="P:peroxisome fission"/>
    <property type="evidence" value="ECO:0007669"/>
    <property type="project" value="TreeGrafter"/>
</dbReference>
<keyword evidence="4" id="KW-0812">Transmembrane</keyword>
<keyword evidence="5" id="KW-1000">Mitochondrion outer membrane</keyword>
<feature type="region of interest" description="Disordered" evidence="9">
    <location>
        <begin position="223"/>
        <end position="261"/>
    </location>
</feature>
<evidence type="ECO:0000256" key="7">
    <source>
        <dbReference type="ARBA" id="ARBA00023128"/>
    </source>
</evidence>
<evidence type="ECO:0000256" key="5">
    <source>
        <dbReference type="ARBA" id="ARBA00022787"/>
    </source>
</evidence>
<evidence type="ECO:0000256" key="9">
    <source>
        <dbReference type="SAM" id="MobiDB-lite"/>
    </source>
</evidence>
<dbReference type="CDD" id="cd12212">
    <property type="entry name" value="Fis1"/>
    <property type="match status" value="1"/>
</dbReference>
<reference evidence="10 11" key="1">
    <citation type="submission" date="2018-11" db="EMBL/GenBank/DDBJ databases">
        <title>Genome sequence of Saitozyma podzolica DSM 27192.</title>
        <authorList>
            <person name="Aliyu H."/>
            <person name="Gorte O."/>
            <person name="Ochsenreither K."/>
        </authorList>
    </citation>
    <scope>NUCLEOTIDE SEQUENCE [LARGE SCALE GENOMIC DNA]</scope>
    <source>
        <strain evidence="10 11">DSM 27192</strain>
    </source>
</reference>
<comment type="caution">
    <text evidence="10">The sequence shown here is derived from an EMBL/GenBank/DDBJ whole genome shotgun (WGS) entry which is preliminary data.</text>
</comment>
<organism evidence="10 11">
    <name type="scientific">Saitozyma podzolica</name>
    <dbReference type="NCBI Taxonomy" id="1890683"/>
    <lineage>
        <taxon>Eukaryota</taxon>
        <taxon>Fungi</taxon>
        <taxon>Dikarya</taxon>
        <taxon>Basidiomycota</taxon>
        <taxon>Agaricomycotina</taxon>
        <taxon>Tremellomycetes</taxon>
        <taxon>Tremellales</taxon>
        <taxon>Trimorphomycetaceae</taxon>
        <taxon>Saitozyma</taxon>
    </lineage>
</organism>
<dbReference type="InterPro" id="IPR028058">
    <property type="entry name" value="Fis1_TPR_N"/>
</dbReference>
<dbReference type="OrthoDB" id="421154at2759"/>
<name>A0A427YRC5_9TREE</name>
<keyword evidence="8" id="KW-0472">Membrane</keyword>
<dbReference type="PANTHER" id="PTHR13247:SF0">
    <property type="entry name" value="MITOCHONDRIAL FISSION 1 PROTEIN"/>
    <property type="match status" value="1"/>
</dbReference>
<dbReference type="AlphaFoldDB" id="A0A427YRC5"/>
<dbReference type="SUPFAM" id="SSF48452">
    <property type="entry name" value="TPR-like"/>
    <property type="match status" value="2"/>
</dbReference>
<proteinExistence type="inferred from homology"/>
<dbReference type="GO" id="GO:0005741">
    <property type="term" value="C:mitochondrial outer membrane"/>
    <property type="evidence" value="ECO:0007669"/>
    <property type="project" value="UniProtKB-SubCell"/>
</dbReference>
<keyword evidence="11" id="KW-1185">Reference proteome</keyword>
<dbReference type="InterPro" id="IPR028061">
    <property type="entry name" value="Fis1_TPR_C"/>
</dbReference>
<evidence type="ECO:0000313" key="10">
    <source>
        <dbReference type="EMBL" id="RSH93631.1"/>
    </source>
</evidence>
<evidence type="ECO:0000256" key="4">
    <source>
        <dbReference type="ARBA" id="ARBA00022692"/>
    </source>
</evidence>
<dbReference type="InterPro" id="IPR016543">
    <property type="entry name" value="Fis1"/>
</dbReference>
<dbReference type="InterPro" id="IPR011990">
    <property type="entry name" value="TPR-like_helical_dom_sf"/>
</dbReference>
<dbReference type="GO" id="GO:0000266">
    <property type="term" value="P:mitochondrial fission"/>
    <property type="evidence" value="ECO:0007669"/>
    <property type="project" value="InterPro"/>
</dbReference>
<evidence type="ECO:0000256" key="2">
    <source>
        <dbReference type="ARBA" id="ARBA00008937"/>
    </source>
</evidence>
<dbReference type="EMBL" id="RSCD01000003">
    <property type="protein sequence ID" value="RSH93631.1"/>
    <property type="molecule type" value="Genomic_DNA"/>
</dbReference>
<dbReference type="Pfam" id="PF14852">
    <property type="entry name" value="Fis1_TPR_N"/>
    <property type="match status" value="1"/>
</dbReference>
<evidence type="ECO:0000313" key="11">
    <source>
        <dbReference type="Proteomes" id="UP000279259"/>
    </source>
</evidence>
<dbReference type="STRING" id="1890683.A0A427YRC5"/>
<evidence type="ECO:0000256" key="3">
    <source>
        <dbReference type="ARBA" id="ARBA00014314"/>
    </source>
</evidence>
<dbReference type="Gene3D" id="1.25.40.10">
    <property type="entry name" value="Tetratricopeptide repeat domain"/>
    <property type="match status" value="2"/>
</dbReference>
<dbReference type="GO" id="GO:0000422">
    <property type="term" value="P:autophagy of mitochondrion"/>
    <property type="evidence" value="ECO:0007669"/>
    <property type="project" value="TreeGrafter"/>
</dbReference>
<evidence type="ECO:0000256" key="6">
    <source>
        <dbReference type="ARBA" id="ARBA00022989"/>
    </source>
</evidence>
<evidence type="ECO:0000256" key="8">
    <source>
        <dbReference type="ARBA" id="ARBA00023136"/>
    </source>
</evidence>
<comment type="similarity">
    <text evidence="2">Belongs to the FIS1 family.</text>
</comment>
<keyword evidence="6" id="KW-1133">Transmembrane helix</keyword>
<feature type="compositionally biased region" description="Basic and acidic residues" evidence="9">
    <location>
        <begin position="246"/>
        <end position="255"/>
    </location>
</feature>
<protein>
    <recommendedName>
        <fullName evidence="3">Mitochondrial fission 1 protein</fullName>
    </recommendedName>
</protein>
<sequence>MPTELPYAAEAETSLAPEELDVLRSQYYKEIEQGHVTTQSKFNYGVLALGLRPVEALESERALRGERTGDAGLGQSVSLTRPGWGLVKSSTAEQQTEGVKLLQEIYSASPAHRRECTYYIAVGYYKLRNYTYARKFNGAGSMAGRIGTWDRNRRSLAADLLLAVEPENMQAQSLRQLIERAVTRDGYIGAWRAPHPRSVITFSSPLHRHHILFAAHRSGEPIVRSGVVGPGNTRRRNGSDGGGTRQRVEAGEKVSRGPAPAPAPAPLGVCVWVEMRAAPHGQQGVVYDSASGDEGVQVSPPEKSCGDPRQHLIGCGLCVETSKREIIVVFDPPTFSPNSILPP</sequence>
<accession>A0A427YRC5</accession>
<gene>
    <name evidence="10" type="primary">FIS1</name>
    <name evidence="10" type="ORF">EHS25_006277</name>
</gene>
<dbReference type="GO" id="GO:0005778">
    <property type="term" value="C:peroxisomal membrane"/>
    <property type="evidence" value="ECO:0007669"/>
    <property type="project" value="TreeGrafter"/>
</dbReference>
<dbReference type="InterPro" id="IPR033745">
    <property type="entry name" value="Fis1_cytosol"/>
</dbReference>
<dbReference type="PANTHER" id="PTHR13247">
    <property type="entry name" value="TETRATRICOPEPTIDE REPEAT PROTEIN 11 TPR REPEAT PROTEIN 11"/>
    <property type="match status" value="1"/>
</dbReference>
<dbReference type="Proteomes" id="UP000279259">
    <property type="component" value="Unassembled WGS sequence"/>
</dbReference>
<keyword evidence="7" id="KW-0496">Mitochondrion</keyword>
<evidence type="ECO:0000256" key="1">
    <source>
        <dbReference type="ARBA" id="ARBA00004572"/>
    </source>
</evidence>
<dbReference type="Pfam" id="PF14853">
    <property type="entry name" value="Fis1_TPR_C"/>
    <property type="match status" value="2"/>
</dbReference>
<comment type="subcellular location">
    <subcellularLocation>
        <location evidence="1">Mitochondrion outer membrane</location>
        <topology evidence="1">Single-pass membrane protein</topology>
    </subcellularLocation>
</comment>